<evidence type="ECO:0000256" key="2">
    <source>
        <dbReference type="SAM" id="SignalP"/>
    </source>
</evidence>
<organism evidence="3 4">
    <name type="scientific">Marinobacter adhaerens</name>
    <dbReference type="NCBI Taxonomy" id="1033846"/>
    <lineage>
        <taxon>Bacteria</taxon>
        <taxon>Pseudomonadati</taxon>
        <taxon>Pseudomonadota</taxon>
        <taxon>Gammaproteobacteria</taxon>
        <taxon>Pseudomonadales</taxon>
        <taxon>Marinobacteraceae</taxon>
        <taxon>Marinobacter</taxon>
    </lineage>
</organism>
<feature type="region of interest" description="Disordered" evidence="1">
    <location>
        <begin position="48"/>
        <end position="78"/>
    </location>
</feature>
<accession>A0ABX8IK72</accession>
<dbReference type="PROSITE" id="PS51257">
    <property type="entry name" value="PROKAR_LIPOPROTEIN"/>
    <property type="match status" value="1"/>
</dbReference>
<dbReference type="EMBL" id="CP076686">
    <property type="protein sequence ID" value="QWV13558.1"/>
    <property type="molecule type" value="Genomic_DNA"/>
</dbReference>
<reference evidence="3 4" key="1">
    <citation type="submission" date="2021-06" db="EMBL/GenBank/DDBJ databases">
        <title>Microbial metabolic specificity influences pelagic lipid remineralization.</title>
        <authorList>
            <person name="Behrendt L."/>
            <person name="Hunter J.E."/>
            <person name="Alcolombri U."/>
            <person name="Smriga S."/>
            <person name="Mincer T."/>
            <person name="Lowenstein D.P."/>
            <person name="Peaudecerf F.J."/>
            <person name="Fernandez V.I."/>
            <person name="Fredricks H."/>
            <person name="Almblad H."/>
            <person name="Harrison J.J."/>
            <person name="Stocker R."/>
            <person name="Van Mooy B.A.S."/>
        </authorList>
    </citation>
    <scope>NUCLEOTIDE SEQUENCE [LARGE SCALE GENOMIC DNA]</scope>
    <source>
        <strain evidence="3 4">HP15-B</strain>
    </source>
</reference>
<gene>
    <name evidence="3" type="ORF">KQ249_02765</name>
</gene>
<name>A0ABX8IK72_9GAMM</name>
<dbReference type="Proteomes" id="UP000683442">
    <property type="component" value="Chromosome"/>
</dbReference>
<sequence>MKLLTKLTAICAMSLFMAGCFDGSNSRAEAPAPTIDFTEFVKTQFDRTTDEAQPENVNGVDLSFNDQNNPQAFDDLLQ</sequence>
<dbReference type="GeneID" id="78558335"/>
<dbReference type="RefSeq" id="WP_041645913.1">
    <property type="nucleotide sequence ID" value="NZ_CP076686.1"/>
</dbReference>
<proteinExistence type="predicted"/>
<feature type="chain" id="PRO_5045580885" evidence="2">
    <location>
        <begin position="19"/>
        <end position="78"/>
    </location>
</feature>
<feature type="signal peptide" evidence="2">
    <location>
        <begin position="1"/>
        <end position="18"/>
    </location>
</feature>
<evidence type="ECO:0000313" key="4">
    <source>
        <dbReference type="Proteomes" id="UP000683442"/>
    </source>
</evidence>
<keyword evidence="2" id="KW-0732">Signal</keyword>
<keyword evidence="4" id="KW-1185">Reference proteome</keyword>
<evidence type="ECO:0000313" key="3">
    <source>
        <dbReference type="EMBL" id="QWV13558.1"/>
    </source>
</evidence>
<protein>
    <submittedName>
        <fullName evidence="3">Uncharacterized protein</fullName>
    </submittedName>
</protein>
<evidence type="ECO:0000256" key="1">
    <source>
        <dbReference type="SAM" id="MobiDB-lite"/>
    </source>
</evidence>